<reference evidence="2" key="1">
    <citation type="journal article" date="2019" name="Int. J. Syst. Evol. Microbiol.">
        <title>The Global Catalogue of Microorganisms (GCM) 10K type strain sequencing project: providing services to taxonomists for standard genome sequencing and annotation.</title>
        <authorList>
            <consortium name="The Broad Institute Genomics Platform"/>
            <consortium name="The Broad Institute Genome Sequencing Center for Infectious Disease"/>
            <person name="Wu L."/>
            <person name="Ma J."/>
        </authorList>
    </citation>
    <scope>NUCLEOTIDE SEQUENCE [LARGE SCALE GENOMIC DNA]</scope>
    <source>
        <strain evidence="2">JCM 9377</strain>
    </source>
</reference>
<dbReference type="CDD" id="cd07814">
    <property type="entry name" value="SRPBCC_CalC_Aha1-like"/>
    <property type="match status" value="1"/>
</dbReference>
<dbReference type="Proteomes" id="UP001501237">
    <property type="component" value="Unassembled WGS sequence"/>
</dbReference>
<keyword evidence="2" id="KW-1185">Reference proteome</keyword>
<dbReference type="InterPro" id="IPR023393">
    <property type="entry name" value="START-like_dom_sf"/>
</dbReference>
<evidence type="ECO:0000313" key="2">
    <source>
        <dbReference type="Proteomes" id="UP001501237"/>
    </source>
</evidence>
<name>A0ABP6Q9K2_9ACTN</name>
<organism evidence="1 2">
    <name type="scientific">Actinocorallia longicatena</name>
    <dbReference type="NCBI Taxonomy" id="111803"/>
    <lineage>
        <taxon>Bacteria</taxon>
        <taxon>Bacillati</taxon>
        <taxon>Actinomycetota</taxon>
        <taxon>Actinomycetes</taxon>
        <taxon>Streptosporangiales</taxon>
        <taxon>Thermomonosporaceae</taxon>
        <taxon>Actinocorallia</taxon>
    </lineage>
</organism>
<dbReference type="EMBL" id="BAAAUV010000006">
    <property type="protein sequence ID" value="GAA3210142.1"/>
    <property type="molecule type" value="Genomic_DNA"/>
</dbReference>
<accession>A0ABP6Q9K2</accession>
<protein>
    <submittedName>
        <fullName evidence="1">SRPBCC domain-containing protein</fullName>
    </submittedName>
</protein>
<comment type="caution">
    <text evidence="1">The sequence shown here is derived from an EMBL/GenBank/DDBJ whole genome shotgun (WGS) entry which is preliminary data.</text>
</comment>
<evidence type="ECO:0000313" key="1">
    <source>
        <dbReference type="EMBL" id="GAA3210142.1"/>
    </source>
</evidence>
<proteinExistence type="predicted"/>
<dbReference type="RefSeq" id="WP_344827534.1">
    <property type="nucleotide sequence ID" value="NZ_BAAAUV010000006.1"/>
</dbReference>
<dbReference type="SUPFAM" id="SSF55961">
    <property type="entry name" value="Bet v1-like"/>
    <property type="match status" value="1"/>
</dbReference>
<dbReference type="Gene3D" id="3.30.530.20">
    <property type="match status" value="1"/>
</dbReference>
<gene>
    <name evidence="1" type="ORF">GCM10010468_27920</name>
</gene>
<sequence>MGREYRRENEAEVQATPEQVWEAIATGPGIDSWFMGRTRVEAGAVTTAFPGFTLNHRIGASERDVRFSYATETAPDGRFEAYEFLIEGRAGSSTVVRAVTSGFLPGDDWAEEFEAMSHGLDLFFATLVAYLGGFAGRTAVPLTVAGEPVTDWAATRTALLAALGLDDPRSGDAVAFTVPGAGRVEGTVYHVSDLTLGIRTGDAMYRFVRGFRGPLLGMHHLFGDVTPTTGTAWRNFLLALPPQ</sequence>